<reference evidence="15" key="1">
    <citation type="submission" date="2011-07" db="EMBL/GenBank/DDBJ databases">
        <authorList>
            <consortium name="Caenorhabditis brenneri Sequencing and Analysis Consortium"/>
            <person name="Wilson R.K."/>
        </authorList>
    </citation>
    <scope>NUCLEOTIDE SEQUENCE [LARGE SCALE GENOMIC DNA]</scope>
    <source>
        <strain evidence="15">PB2801</strain>
    </source>
</reference>
<dbReference type="PANTHER" id="PTHR19308:SF8">
    <property type="entry name" value="STAR-RELATED LIPID TRANSFER PROTEIN 7, MITOCHONDRIAL"/>
    <property type="match status" value="1"/>
</dbReference>
<accession>G0PM86</accession>
<evidence type="ECO:0000313" key="14">
    <source>
        <dbReference type="EMBL" id="EGT36768.1"/>
    </source>
</evidence>
<comment type="subunit">
    <text evidence="8">Interacts with ACOT13/THEM2.</text>
</comment>
<dbReference type="InterPro" id="IPR023393">
    <property type="entry name" value="START-like_dom_sf"/>
</dbReference>
<dbReference type="Gene3D" id="3.30.530.20">
    <property type="match status" value="1"/>
</dbReference>
<dbReference type="FunCoup" id="G0PM86">
    <property type="interactions" value="1177"/>
</dbReference>
<keyword evidence="15" id="KW-1185">Reference proteome</keyword>
<dbReference type="Proteomes" id="UP000008068">
    <property type="component" value="Unassembled WGS sequence"/>
</dbReference>
<sequence>MLNRNWSNLMFRQVSFYRNFRQHWTRFKSRAIQYSYNLYRNDRRFTRFAIAASTVGFTFREHGISDERIAECENCEEEFVHRKTPGHGWELLYEEKDMLAFRRRIEGPYEMYEYKCVGTYYDISPRTFLDAQNDLKYRKEWDENIVTIEVVKESEENELIRWVSKFPYPMYPREYVYVRRTWVSDDEKYAVVDSESVQPEVYFTFRLQIVELRFQVFPSISESNVRVRSYTSRMSIRAHTNWESHGVDYILTYADNPEANIPRYVYNWMVNKGGPYFLRQVHKAAREIEKSGREVRSATEKAISKKNCRVSERVVKEEEEKEKQRKEAESAQNNQENNGEKKCPKPQKARPASATNSFVLQPPEQVNYQRSM</sequence>
<proteinExistence type="predicted"/>
<evidence type="ECO:0000256" key="7">
    <source>
        <dbReference type="ARBA" id="ARBA00023121"/>
    </source>
</evidence>
<dbReference type="PROSITE" id="PS50848">
    <property type="entry name" value="START"/>
    <property type="match status" value="1"/>
</dbReference>
<evidence type="ECO:0000256" key="10">
    <source>
        <dbReference type="ARBA" id="ARBA00077188"/>
    </source>
</evidence>
<dbReference type="GO" id="GO:0008289">
    <property type="term" value="F:lipid binding"/>
    <property type="evidence" value="ECO:0007669"/>
    <property type="project" value="UniProtKB-KW"/>
</dbReference>
<keyword evidence="3" id="KW-0963">Cytoplasm</keyword>
<dbReference type="InterPro" id="IPR002913">
    <property type="entry name" value="START_lipid-bd_dom"/>
</dbReference>
<evidence type="ECO:0000256" key="11">
    <source>
        <dbReference type="ARBA" id="ARBA00079049"/>
    </source>
</evidence>
<keyword evidence="6" id="KW-0445">Lipid transport</keyword>
<evidence type="ECO:0000256" key="2">
    <source>
        <dbReference type="ARBA" id="ARBA00022448"/>
    </source>
</evidence>
<dbReference type="HOGENOM" id="CLU_067661_0_0_1"/>
<gene>
    <name evidence="14" type="ORF">CAEBREN_28960</name>
</gene>
<dbReference type="FunFam" id="3.30.530.20:FF:000017">
    <property type="entry name" value="Phosphatidylcholine transfer protein, putative"/>
    <property type="match status" value="1"/>
</dbReference>
<dbReference type="SMART" id="SM00234">
    <property type="entry name" value="START"/>
    <property type="match status" value="1"/>
</dbReference>
<feature type="domain" description="START" evidence="13">
    <location>
        <begin position="88"/>
        <end position="290"/>
    </location>
</feature>
<evidence type="ECO:0000256" key="8">
    <source>
        <dbReference type="ARBA" id="ARBA00063535"/>
    </source>
</evidence>
<comment type="subcellular location">
    <subcellularLocation>
        <location evidence="1">Cytoplasm</location>
    </subcellularLocation>
</comment>
<evidence type="ECO:0000256" key="3">
    <source>
        <dbReference type="ARBA" id="ARBA00022490"/>
    </source>
</evidence>
<evidence type="ECO:0000256" key="4">
    <source>
        <dbReference type="ARBA" id="ARBA00022553"/>
    </source>
</evidence>
<dbReference type="GO" id="GO:0005829">
    <property type="term" value="C:cytosol"/>
    <property type="evidence" value="ECO:0007669"/>
    <property type="project" value="UniProtKB-ARBA"/>
</dbReference>
<evidence type="ECO:0000259" key="13">
    <source>
        <dbReference type="PROSITE" id="PS50848"/>
    </source>
</evidence>
<dbReference type="GO" id="GO:0006869">
    <property type="term" value="P:lipid transport"/>
    <property type="evidence" value="ECO:0007669"/>
    <property type="project" value="UniProtKB-KW"/>
</dbReference>
<dbReference type="AlphaFoldDB" id="G0PM86"/>
<dbReference type="eggNOG" id="KOG2761">
    <property type="taxonomic scope" value="Eukaryota"/>
</dbReference>
<evidence type="ECO:0000256" key="5">
    <source>
        <dbReference type="ARBA" id="ARBA00022990"/>
    </source>
</evidence>
<dbReference type="EMBL" id="GL381301">
    <property type="protein sequence ID" value="EGT36768.1"/>
    <property type="molecule type" value="Genomic_DNA"/>
</dbReference>
<feature type="compositionally biased region" description="Polar residues" evidence="12">
    <location>
        <begin position="353"/>
        <end position="372"/>
    </location>
</feature>
<feature type="region of interest" description="Disordered" evidence="12">
    <location>
        <begin position="313"/>
        <end position="372"/>
    </location>
</feature>
<evidence type="ECO:0000313" key="15">
    <source>
        <dbReference type="Proteomes" id="UP000008068"/>
    </source>
</evidence>
<dbReference type="SUPFAM" id="SSF55961">
    <property type="entry name" value="Bet v1-like"/>
    <property type="match status" value="1"/>
</dbReference>
<evidence type="ECO:0000256" key="6">
    <source>
        <dbReference type="ARBA" id="ARBA00023055"/>
    </source>
</evidence>
<protein>
    <recommendedName>
        <fullName evidence="9">Phosphatidylcholine transfer protein</fullName>
    </recommendedName>
    <alternativeName>
        <fullName evidence="11">START domain-containing protein 2</fullName>
    </alternativeName>
    <alternativeName>
        <fullName evidence="10">StAR-related lipid transfer protein 2</fullName>
    </alternativeName>
</protein>
<keyword evidence="7" id="KW-0446">Lipid-binding</keyword>
<evidence type="ECO:0000256" key="12">
    <source>
        <dbReference type="SAM" id="MobiDB-lite"/>
    </source>
</evidence>
<dbReference type="Pfam" id="PF01852">
    <property type="entry name" value="START"/>
    <property type="match status" value="1"/>
</dbReference>
<keyword evidence="4" id="KW-0597">Phosphoprotein</keyword>
<dbReference type="OrthoDB" id="1295045at2759"/>
<dbReference type="PANTHER" id="PTHR19308">
    <property type="entry name" value="PHOSPHATIDYLCHOLINE TRANSFER PROTEIN"/>
    <property type="match status" value="1"/>
</dbReference>
<keyword evidence="2" id="KW-0813">Transport</keyword>
<evidence type="ECO:0000256" key="9">
    <source>
        <dbReference type="ARBA" id="ARBA00069061"/>
    </source>
</evidence>
<dbReference type="InterPro" id="IPR051213">
    <property type="entry name" value="START_lipid_transfer"/>
</dbReference>
<evidence type="ECO:0000256" key="1">
    <source>
        <dbReference type="ARBA" id="ARBA00004496"/>
    </source>
</evidence>
<dbReference type="InParanoid" id="G0PM86"/>
<dbReference type="STRING" id="135651.G0PM86"/>
<name>G0PM86_CAEBE</name>
<organism evidence="15">
    <name type="scientific">Caenorhabditis brenneri</name>
    <name type="common">Nematode worm</name>
    <dbReference type="NCBI Taxonomy" id="135651"/>
    <lineage>
        <taxon>Eukaryota</taxon>
        <taxon>Metazoa</taxon>
        <taxon>Ecdysozoa</taxon>
        <taxon>Nematoda</taxon>
        <taxon>Chromadorea</taxon>
        <taxon>Rhabditida</taxon>
        <taxon>Rhabditina</taxon>
        <taxon>Rhabditomorpha</taxon>
        <taxon>Rhabditoidea</taxon>
        <taxon>Rhabditidae</taxon>
        <taxon>Peloderinae</taxon>
        <taxon>Caenorhabditis</taxon>
    </lineage>
</organism>
<keyword evidence="5" id="KW-0007">Acetylation</keyword>
<feature type="compositionally biased region" description="Basic and acidic residues" evidence="12">
    <location>
        <begin position="313"/>
        <end position="329"/>
    </location>
</feature>